<keyword evidence="3 6" id="KW-0812">Transmembrane</keyword>
<comment type="subcellular location">
    <subcellularLocation>
        <location evidence="1">Membrane</location>
        <topology evidence="1">Multi-pass membrane protein</topology>
    </subcellularLocation>
</comment>
<feature type="transmembrane region" description="Helical" evidence="6">
    <location>
        <begin position="412"/>
        <end position="433"/>
    </location>
</feature>
<feature type="transmembrane region" description="Helical" evidence="6">
    <location>
        <begin position="138"/>
        <end position="156"/>
    </location>
</feature>
<feature type="transmembrane region" description="Helical" evidence="6">
    <location>
        <begin position="387"/>
        <end position="405"/>
    </location>
</feature>
<keyword evidence="4 6" id="KW-1133">Transmembrane helix</keyword>
<keyword evidence="9" id="KW-1185">Reference proteome</keyword>
<evidence type="ECO:0000256" key="5">
    <source>
        <dbReference type="ARBA" id="ARBA00023136"/>
    </source>
</evidence>
<dbReference type="STRING" id="1120955.SAMN03080610_01194"/>
<dbReference type="GO" id="GO:0005886">
    <property type="term" value="C:plasma membrane"/>
    <property type="evidence" value="ECO:0007669"/>
    <property type="project" value="TreeGrafter"/>
</dbReference>
<dbReference type="GO" id="GO:0015137">
    <property type="term" value="F:citrate transmembrane transporter activity"/>
    <property type="evidence" value="ECO:0007669"/>
    <property type="project" value="InterPro"/>
</dbReference>
<evidence type="ECO:0000313" key="8">
    <source>
        <dbReference type="EMBL" id="SCZ30020.1"/>
    </source>
</evidence>
<feature type="transmembrane region" description="Helical" evidence="6">
    <location>
        <begin position="97"/>
        <end position="126"/>
    </location>
</feature>
<proteinExistence type="predicted"/>
<dbReference type="PANTHER" id="PTHR30354">
    <property type="entry name" value="GNT FAMILY GLUCONATE TRANSPORTER"/>
    <property type="match status" value="1"/>
</dbReference>
<evidence type="ECO:0000256" key="3">
    <source>
        <dbReference type="ARBA" id="ARBA00022692"/>
    </source>
</evidence>
<organism evidence="8 9">
    <name type="scientific">Afifella marina DSM 2698</name>
    <dbReference type="NCBI Taxonomy" id="1120955"/>
    <lineage>
        <taxon>Bacteria</taxon>
        <taxon>Pseudomonadati</taxon>
        <taxon>Pseudomonadota</taxon>
        <taxon>Alphaproteobacteria</taxon>
        <taxon>Hyphomicrobiales</taxon>
        <taxon>Afifellaceae</taxon>
        <taxon>Afifella</taxon>
    </lineage>
</organism>
<evidence type="ECO:0000256" key="6">
    <source>
        <dbReference type="SAM" id="Phobius"/>
    </source>
</evidence>
<dbReference type="AlphaFoldDB" id="A0A1G5N007"/>
<feature type="transmembrane region" description="Helical" evidence="6">
    <location>
        <begin position="287"/>
        <end position="305"/>
    </location>
</feature>
<keyword evidence="5 6" id="KW-0472">Membrane</keyword>
<keyword evidence="2" id="KW-0813">Transport</keyword>
<dbReference type="RefSeq" id="WP_092810563.1">
    <property type="nucleotide sequence ID" value="NZ_FMVW01000002.1"/>
</dbReference>
<evidence type="ECO:0000313" key="9">
    <source>
        <dbReference type="Proteomes" id="UP000199347"/>
    </source>
</evidence>
<evidence type="ECO:0000259" key="7">
    <source>
        <dbReference type="Pfam" id="PF03600"/>
    </source>
</evidence>
<evidence type="ECO:0000256" key="1">
    <source>
        <dbReference type="ARBA" id="ARBA00004141"/>
    </source>
</evidence>
<gene>
    <name evidence="8" type="ORF">SAMN03080610_01194</name>
</gene>
<feature type="domain" description="Citrate transporter-like" evidence="7">
    <location>
        <begin position="17"/>
        <end position="379"/>
    </location>
</feature>
<dbReference type="Pfam" id="PF03600">
    <property type="entry name" value="CitMHS"/>
    <property type="match status" value="1"/>
</dbReference>
<dbReference type="PANTHER" id="PTHR30354:SF26">
    <property type="entry name" value="TRANSPORTER, PUTATIVE-RELATED"/>
    <property type="match status" value="1"/>
</dbReference>
<dbReference type="OrthoDB" id="5329450at2"/>
<accession>A0A1G5N007</accession>
<dbReference type="EMBL" id="FMVW01000002">
    <property type="protein sequence ID" value="SCZ30020.1"/>
    <property type="molecule type" value="Genomic_DNA"/>
</dbReference>
<sequence>MLALLGLITILVLLTSIMTNRLSPLVALILVPLVAALIGGFGLETAKFIVDGLKGIAPVAAMFVFAIVFFGIVTDAGMMDPIIDRILKAVGLRPTRIVMGTALLALIIHLDGSGAVTFLITIPAMLPLYDRLGMDRRVLALVASLAAGVNFLPWTGPVLRASAALSVPVTDIFNPLILVQVVGLLFTFTTAYILGRREEKRLGLTGGADATGEAVVTGRVLTEAEQKTRRPKLFWVNILLTLGVLGTMMSGVVPAAIMFMIGTVIALVINYPKVDDQKARVDAHAKAALMMATILFAAGSFTGIMRGTGMLTAMAQGAAGFVPEAMAQHIPFGLGIIAMPLSLLFDPDSYYFGVMPVVAHVYENFGGAPIEIAQASILGQMTTGFPVSPLTPATFLVVGLTGISLGEHQRFAIPFLFGASVLMTFCAALIGVFPF</sequence>
<protein>
    <submittedName>
        <fullName evidence="8">Citrate-Mg2+:H+ or citrate-Ca2+:H+ symporter, CitMHS family</fullName>
    </submittedName>
</protein>
<feature type="transmembrane region" description="Helical" evidence="6">
    <location>
        <begin position="326"/>
        <end position="345"/>
    </location>
</feature>
<dbReference type="InterPro" id="IPR003474">
    <property type="entry name" value="Glcn_transporter"/>
</dbReference>
<feature type="transmembrane region" description="Helical" evidence="6">
    <location>
        <begin position="176"/>
        <end position="194"/>
    </location>
</feature>
<feature type="transmembrane region" description="Helical" evidence="6">
    <location>
        <begin position="55"/>
        <end position="77"/>
    </location>
</feature>
<feature type="transmembrane region" description="Helical" evidence="6">
    <location>
        <begin position="234"/>
        <end position="267"/>
    </location>
</feature>
<reference evidence="8 9" key="1">
    <citation type="submission" date="2016-10" db="EMBL/GenBank/DDBJ databases">
        <authorList>
            <person name="de Groot N.N."/>
        </authorList>
    </citation>
    <scope>NUCLEOTIDE SEQUENCE [LARGE SCALE GENOMIC DNA]</scope>
    <source>
        <strain evidence="8 9">DSM 2698</strain>
    </source>
</reference>
<dbReference type="NCBIfam" id="TIGR00784">
    <property type="entry name" value="citMHS"/>
    <property type="match status" value="1"/>
</dbReference>
<evidence type="ECO:0000256" key="4">
    <source>
        <dbReference type="ARBA" id="ARBA00022989"/>
    </source>
</evidence>
<name>A0A1G5N007_AFIMA</name>
<feature type="transmembrane region" description="Helical" evidence="6">
    <location>
        <begin position="25"/>
        <end position="43"/>
    </location>
</feature>
<evidence type="ECO:0000256" key="2">
    <source>
        <dbReference type="ARBA" id="ARBA00022448"/>
    </source>
</evidence>
<dbReference type="InterPro" id="IPR004680">
    <property type="entry name" value="Cit_transptr-like_dom"/>
</dbReference>
<dbReference type="Proteomes" id="UP000199347">
    <property type="component" value="Unassembled WGS sequence"/>
</dbReference>
<dbReference type="InterPro" id="IPR014738">
    <property type="entry name" value="Citrate_transporter"/>
</dbReference>
<dbReference type="GO" id="GO:0015128">
    <property type="term" value="F:gluconate transmembrane transporter activity"/>
    <property type="evidence" value="ECO:0007669"/>
    <property type="project" value="InterPro"/>
</dbReference>